<feature type="compositionally biased region" description="Low complexity" evidence="1">
    <location>
        <begin position="60"/>
        <end position="69"/>
    </location>
</feature>
<evidence type="ECO:0000256" key="1">
    <source>
        <dbReference type="SAM" id="MobiDB-lite"/>
    </source>
</evidence>
<accession>A0AA39GLS4</accession>
<evidence type="ECO:0000313" key="3">
    <source>
        <dbReference type="EMBL" id="KAK0388948.1"/>
    </source>
</evidence>
<gene>
    <name evidence="3" type="ORF">NLU13_2525</name>
</gene>
<feature type="signal peptide" evidence="2">
    <location>
        <begin position="1"/>
        <end position="18"/>
    </location>
</feature>
<sequence length="291" mass="29396">MRSSVFTLLYAGLALVAAQTPGEDLPTLTTAVSTGQEEPSPTETSGGGGGGGGGDGGNGNPPSSSSTPPADVLLRVPELSVDKIELNVDNLQAEINLAAQVAGLVELNAGVQIGVEKVNITIADVRAELDLVIRLGHLAKIVNRTLSSLDLNPLLINVLDTVTDVVGDVIGAVDGLLGSITQGDSTINFLIDNLGNIVQEVTGGAGGAVSTIVGNFKNNMTYTGSQKQLSGGLLERTYEYGELRALVNIVTNAADQVVRAVVVKGGSGGDDGSATETGSATTEPATSATAF</sequence>
<feature type="compositionally biased region" description="Low complexity" evidence="1">
    <location>
        <begin position="272"/>
        <end position="291"/>
    </location>
</feature>
<name>A0AA39GLS4_SARSR</name>
<evidence type="ECO:0000313" key="4">
    <source>
        <dbReference type="Proteomes" id="UP001175261"/>
    </source>
</evidence>
<keyword evidence="2" id="KW-0732">Signal</keyword>
<feature type="chain" id="PRO_5041427228" evidence="2">
    <location>
        <begin position="19"/>
        <end position="291"/>
    </location>
</feature>
<organism evidence="3 4">
    <name type="scientific">Sarocladium strictum</name>
    <name type="common">Black bundle disease fungus</name>
    <name type="synonym">Acremonium strictum</name>
    <dbReference type="NCBI Taxonomy" id="5046"/>
    <lineage>
        <taxon>Eukaryota</taxon>
        <taxon>Fungi</taxon>
        <taxon>Dikarya</taxon>
        <taxon>Ascomycota</taxon>
        <taxon>Pezizomycotina</taxon>
        <taxon>Sordariomycetes</taxon>
        <taxon>Hypocreomycetidae</taxon>
        <taxon>Hypocreales</taxon>
        <taxon>Sarocladiaceae</taxon>
        <taxon>Sarocladium</taxon>
    </lineage>
</organism>
<feature type="compositionally biased region" description="Polar residues" evidence="1">
    <location>
        <begin position="27"/>
        <end position="36"/>
    </location>
</feature>
<evidence type="ECO:0000256" key="2">
    <source>
        <dbReference type="SAM" id="SignalP"/>
    </source>
</evidence>
<feature type="compositionally biased region" description="Gly residues" evidence="1">
    <location>
        <begin position="45"/>
        <end position="59"/>
    </location>
</feature>
<dbReference type="Proteomes" id="UP001175261">
    <property type="component" value="Unassembled WGS sequence"/>
</dbReference>
<feature type="region of interest" description="Disordered" evidence="1">
    <location>
        <begin position="267"/>
        <end position="291"/>
    </location>
</feature>
<protein>
    <submittedName>
        <fullName evidence="3">Uncharacterized protein</fullName>
    </submittedName>
</protein>
<dbReference type="AlphaFoldDB" id="A0AA39GLS4"/>
<comment type="caution">
    <text evidence="3">The sequence shown here is derived from an EMBL/GenBank/DDBJ whole genome shotgun (WGS) entry which is preliminary data.</text>
</comment>
<proteinExistence type="predicted"/>
<reference evidence="3" key="1">
    <citation type="submission" date="2022-10" db="EMBL/GenBank/DDBJ databases">
        <title>Determination and structural analysis of whole genome sequence of Sarocladium strictum F4-1.</title>
        <authorList>
            <person name="Hu L."/>
            <person name="Jiang Y."/>
        </authorList>
    </citation>
    <scope>NUCLEOTIDE SEQUENCE</scope>
    <source>
        <strain evidence="3">F4-1</strain>
    </source>
</reference>
<keyword evidence="4" id="KW-1185">Reference proteome</keyword>
<feature type="region of interest" description="Disordered" evidence="1">
    <location>
        <begin position="26"/>
        <end position="70"/>
    </location>
</feature>
<dbReference type="EMBL" id="JAPDFR010000002">
    <property type="protein sequence ID" value="KAK0388948.1"/>
    <property type="molecule type" value="Genomic_DNA"/>
</dbReference>